<evidence type="ECO:0000313" key="11">
    <source>
        <dbReference type="Proteomes" id="UP000504637"/>
    </source>
</evidence>
<reference evidence="12" key="3">
    <citation type="submission" date="2025-08" db="UniProtKB">
        <authorList>
            <consortium name="RefSeq"/>
        </authorList>
    </citation>
    <scope>IDENTIFICATION</scope>
    <source>
        <strain evidence="12">CBS 342.82</strain>
    </source>
</reference>
<comment type="function">
    <text evidence="1 9">Required for assembly of cytochrome c oxidase (complex IV).</text>
</comment>
<keyword evidence="6 9" id="KW-1133">Transmembrane helix</keyword>
<comment type="similarity">
    <text evidence="3 9">Belongs to the COA3 family.</text>
</comment>
<evidence type="ECO:0000256" key="1">
    <source>
        <dbReference type="ARBA" id="ARBA00003064"/>
    </source>
</evidence>
<keyword evidence="5 9" id="KW-0812">Transmembrane</keyword>
<gene>
    <name evidence="12" type="ORF">K489DRAFT_386580</name>
</gene>
<accession>A0A6J3MDM9</accession>
<dbReference type="GO" id="GO:0033617">
    <property type="term" value="P:mitochondrial respiratory chain complex IV assembly"/>
    <property type="evidence" value="ECO:0007669"/>
    <property type="project" value="UniProtKB-UniRule"/>
</dbReference>
<dbReference type="GO" id="GO:0005743">
    <property type="term" value="C:mitochondrial inner membrane"/>
    <property type="evidence" value="ECO:0007669"/>
    <property type="project" value="UniProtKB-UniRule"/>
</dbReference>
<feature type="transmembrane region" description="Helical" evidence="9">
    <location>
        <begin position="30"/>
        <end position="51"/>
    </location>
</feature>
<evidence type="ECO:0000256" key="7">
    <source>
        <dbReference type="ARBA" id="ARBA00023128"/>
    </source>
</evidence>
<dbReference type="PANTHER" id="PTHR15642:SF3">
    <property type="entry name" value="CYTOCHROME C OXIDASE ASSEMBLY FACTOR 3 HOMOLOG, MITOCHONDRIAL"/>
    <property type="match status" value="1"/>
</dbReference>
<evidence type="ECO:0000256" key="8">
    <source>
        <dbReference type="ARBA" id="ARBA00023136"/>
    </source>
</evidence>
<evidence type="ECO:0000256" key="2">
    <source>
        <dbReference type="ARBA" id="ARBA00004304"/>
    </source>
</evidence>
<keyword evidence="9" id="KW-0999">Mitochondrion inner membrane</keyword>
<sequence>MVLGRRLPQSSYYDQKNRPSASLYRARQPYLVKNAITGLCIFAFVAGVYTFTIRAVGQDDFSDVTVPDAPVKPAQAPHMSTVKGA</sequence>
<keyword evidence="7 9" id="KW-0496">Mitochondrion</keyword>
<dbReference type="InterPro" id="IPR041752">
    <property type="entry name" value="Coa3"/>
</dbReference>
<keyword evidence="11" id="KW-1185">Reference proteome</keyword>
<evidence type="ECO:0000256" key="5">
    <source>
        <dbReference type="ARBA" id="ARBA00022692"/>
    </source>
</evidence>
<comment type="subunit">
    <text evidence="4 9">Component of 250-400 kDa complexes called cytochrome oxidase assembly intermediates or COA complexes.</text>
</comment>
<organism evidence="12">
    <name type="scientific">Dissoconium aciculare CBS 342.82</name>
    <dbReference type="NCBI Taxonomy" id="1314786"/>
    <lineage>
        <taxon>Eukaryota</taxon>
        <taxon>Fungi</taxon>
        <taxon>Dikarya</taxon>
        <taxon>Ascomycota</taxon>
        <taxon>Pezizomycotina</taxon>
        <taxon>Dothideomycetes</taxon>
        <taxon>Dothideomycetidae</taxon>
        <taxon>Mycosphaerellales</taxon>
        <taxon>Dissoconiaceae</taxon>
        <taxon>Dissoconium</taxon>
    </lineage>
</organism>
<dbReference type="AlphaFoldDB" id="A0A6J3MDM9"/>
<evidence type="ECO:0000313" key="12">
    <source>
        <dbReference type="RefSeq" id="XP_033463156.1"/>
    </source>
</evidence>
<dbReference type="GeneID" id="54364037"/>
<proteinExistence type="inferred from homology"/>
<dbReference type="RefSeq" id="XP_033463156.1">
    <property type="nucleotide sequence ID" value="XM_033606237.1"/>
</dbReference>
<protein>
    <recommendedName>
        <fullName evidence="9">Cytochrome c oxidase assembly factor 3</fullName>
    </recommendedName>
</protein>
<dbReference type="Proteomes" id="UP000504637">
    <property type="component" value="Unplaced"/>
</dbReference>
<keyword evidence="8 9" id="KW-0472">Membrane</keyword>
<dbReference type="InterPro" id="IPR018628">
    <property type="entry name" value="Coa3_CC"/>
</dbReference>
<feature type="domain" description="Cytochrome c oxidase assembly factor 3 mitochondrial coiled-coil" evidence="10">
    <location>
        <begin position="23"/>
        <end position="63"/>
    </location>
</feature>
<evidence type="ECO:0000256" key="4">
    <source>
        <dbReference type="ARBA" id="ARBA00011351"/>
    </source>
</evidence>
<reference evidence="12" key="2">
    <citation type="submission" date="2020-04" db="EMBL/GenBank/DDBJ databases">
        <authorList>
            <consortium name="NCBI Genome Project"/>
        </authorList>
    </citation>
    <scope>NUCLEOTIDE SEQUENCE</scope>
    <source>
        <strain evidence="12">CBS 342.82</strain>
    </source>
</reference>
<evidence type="ECO:0000256" key="9">
    <source>
        <dbReference type="RuleBase" id="RU367056"/>
    </source>
</evidence>
<evidence type="ECO:0000259" key="10">
    <source>
        <dbReference type="Pfam" id="PF09813"/>
    </source>
</evidence>
<dbReference type="OrthoDB" id="10018333at2759"/>
<dbReference type="PANTHER" id="PTHR15642">
    <property type="entry name" value="CYTOCHROME C OXIDASE ASSEMBLY FACTOR 3, MITOCHONDRIAL"/>
    <property type="match status" value="1"/>
</dbReference>
<reference evidence="12" key="1">
    <citation type="submission" date="2020-01" db="EMBL/GenBank/DDBJ databases">
        <authorList>
            <consortium name="DOE Joint Genome Institute"/>
            <person name="Haridas S."/>
            <person name="Albert R."/>
            <person name="Binder M."/>
            <person name="Bloem J."/>
            <person name="Labutti K."/>
            <person name="Salamov A."/>
            <person name="Andreopoulos B."/>
            <person name="Baker S.E."/>
            <person name="Barry K."/>
            <person name="Bills G."/>
            <person name="Bluhm B.H."/>
            <person name="Cannon C."/>
            <person name="Castanera R."/>
            <person name="Culley D.E."/>
            <person name="Daum C."/>
            <person name="Ezra D."/>
            <person name="Gonzalez J.B."/>
            <person name="Henrissat B."/>
            <person name="Kuo A."/>
            <person name="Liang C."/>
            <person name="Lipzen A."/>
            <person name="Lutzoni F."/>
            <person name="Magnuson J."/>
            <person name="Mondo S."/>
            <person name="Nolan M."/>
            <person name="Ohm R."/>
            <person name="Pangilinan J."/>
            <person name="Park H.-J."/>
            <person name="Ramirez L."/>
            <person name="Alfaro M."/>
            <person name="Sun H."/>
            <person name="Tritt A."/>
            <person name="Yoshinaga Y."/>
            <person name="Zwiers L.-H."/>
            <person name="Turgeon B.G."/>
            <person name="Goodwin S.B."/>
            <person name="Spatafora J.W."/>
            <person name="Crous P.W."/>
            <person name="Grigoriev I.V."/>
        </authorList>
    </citation>
    <scope>NUCLEOTIDE SEQUENCE</scope>
    <source>
        <strain evidence="12">CBS 342.82</strain>
    </source>
</reference>
<name>A0A6J3MDM9_9PEZI</name>
<dbReference type="Pfam" id="PF09813">
    <property type="entry name" value="Coa3_cc"/>
    <property type="match status" value="1"/>
</dbReference>
<comment type="subcellular location">
    <subcellularLocation>
        <location evidence="2">Mitochondrion membrane</location>
        <topology evidence="2">Single-pass membrane protein</topology>
    </subcellularLocation>
</comment>
<evidence type="ECO:0000256" key="3">
    <source>
        <dbReference type="ARBA" id="ARBA00007035"/>
    </source>
</evidence>
<evidence type="ECO:0000256" key="6">
    <source>
        <dbReference type="ARBA" id="ARBA00022989"/>
    </source>
</evidence>